<dbReference type="Proteomes" id="UP000537188">
    <property type="component" value="Unassembled WGS sequence"/>
</dbReference>
<comment type="caution">
    <text evidence="3">The sequence shown here is derived from an EMBL/GenBank/DDBJ whole genome shotgun (WGS) entry which is preliminary data.</text>
</comment>
<feature type="compositionally biased region" description="Basic and acidic residues" evidence="2">
    <location>
        <begin position="67"/>
        <end position="77"/>
    </location>
</feature>
<gene>
    <name evidence="3" type="ORF">HX828_14070</name>
</gene>
<dbReference type="EMBL" id="JACARF010000016">
    <property type="protein sequence ID" value="NWE76690.1"/>
    <property type="molecule type" value="Genomic_DNA"/>
</dbReference>
<feature type="region of interest" description="Disordered" evidence="2">
    <location>
        <begin position="67"/>
        <end position="88"/>
    </location>
</feature>
<sequence>MSSAYDSKNEENFEAVSRAIDAALEKIAKDPSIPATISRLAKLANVHRNTLYFRQWPKARIEEIKTKRAQQKKDHAAAKAASGSPEEQLERSRLEIIYWFIQLQDARADSASQARTIKQTAAARDYYKEENQKLLHKINEMHHENQQLHNMVDVLEQEIASGQRQPNR</sequence>
<organism evidence="3 4">
    <name type="scientific">Pseudomonas yamanorum</name>
    <dbReference type="NCBI Taxonomy" id="515393"/>
    <lineage>
        <taxon>Bacteria</taxon>
        <taxon>Pseudomonadati</taxon>
        <taxon>Pseudomonadota</taxon>
        <taxon>Gammaproteobacteria</taxon>
        <taxon>Pseudomonadales</taxon>
        <taxon>Pseudomonadaceae</taxon>
        <taxon>Pseudomonas</taxon>
    </lineage>
</organism>
<keyword evidence="1" id="KW-0175">Coiled coil</keyword>
<evidence type="ECO:0000313" key="3">
    <source>
        <dbReference type="EMBL" id="NWE76690.1"/>
    </source>
</evidence>
<dbReference type="AlphaFoldDB" id="A0A7Y8K6J8"/>
<name>A0A7Y8K6J8_9PSED</name>
<proteinExistence type="predicted"/>
<evidence type="ECO:0000256" key="2">
    <source>
        <dbReference type="SAM" id="MobiDB-lite"/>
    </source>
</evidence>
<evidence type="ECO:0000313" key="4">
    <source>
        <dbReference type="Proteomes" id="UP000537188"/>
    </source>
</evidence>
<reference evidence="3 4" key="1">
    <citation type="submission" date="2020-04" db="EMBL/GenBank/DDBJ databases">
        <title>Molecular characterization of pseudomonads from Agaricus bisporus reveal novel blotch 2 pathogens in Western Europe.</title>
        <authorList>
            <person name="Taparia T."/>
            <person name="Krijger M."/>
            <person name="Haynes E."/>
            <person name="Elpinstone J.G."/>
            <person name="Noble R."/>
            <person name="Van Der Wolf J."/>
        </authorList>
    </citation>
    <scope>NUCLEOTIDE SEQUENCE [LARGE SCALE GENOMIC DNA]</scope>
    <source>
        <strain evidence="3 4">IPO3781</strain>
    </source>
</reference>
<feature type="coiled-coil region" evidence="1">
    <location>
        <begin position="138"/>
        <end position="165"/>
    </location>
</feature>
<accession>A0A7Y8K6J8</accession>
<dbReference type="Gene3D" id="1.20.5.170">
    <property type="match status" value="1"/>
</dbReference>
<evidence type="ECO:0000256" key="1">
    <source>
        <dbReference type="SAM" id="Coils"/>
    </source>
</evidence>
<protein>
    <submittedName>
        <fullName evidence="3">Uncharacterized protein</fullName>
    </submittedName>
</protein>
<dbReference type="RefSeq" id="WP_131672242.1">
    <property type="nucleotide sequence ID" value="NZ_JACARF010000016.1"/>
</dbReference>